<evidence type="ECO:0000256" key="2">
    <source>
        <dbReference type="SAM" id="Phobius"/>
    </source>
</evidence>
<dbReference type="Proteomes" id="UP000199504">
    <property type="component" value="Unassembled WGS sequence"/>
</dbReference>
<evidence type="ECO:0000313" key="4">
    <source>
        <dbReference type="Proteomes" id="UP000199504"/>
    </source>
</evidence>
<dbReference type="EMBL" id="FMCX01000002">
    <property type="protein sequence ID" value="SCE99482.1"/>
    <property type="molecule type" value="Genomic_DNA"/>
</dbReference>
<protein>
    <submittedName>
        <fullName evidence="3">Uncharacterized protein</fullName>
    </submittedName>
</protein>
<dbReference type="STRING" id="262898.GA0070564_102495"/>
<accession>A0A1C4WTD9</accession>
<feature type="region of interest" description="Disordered" evidence="1">
    <location>
        <begin position="591"/>
        <end position="610"/>
    </location>
</feature>
<evidence type="ECO:0000313" key="3">
    <source>
        <dbReference type="EMBL" id="SCE99482.1"/>
    </source>
</evidence>
<feature type="transmembrane region" description="Helical" evidence="2">
    <location>
        <begin position="381"/>
        <end position="399"/>
    </location>
</feature>
<keyword evidence="2" id="KW-0812">Transmembrane</keyword>
<proteinExistence type="predicted"/>
<feature type="transmembrane region" description="Helical" evidence="2">
    <location>
        <begin position="411"/>
        <end position="429"/>
    </location>
</feature>
<organism evidence="3 4">
    <name type="scientific">Micromonospora mirobrigensis</name>
    <dbReference type="NCBI Taxonomy" id="262898"/>
    <lineage>
        <taxon>Bacteria</taxon>
        <taxon>Bacillati</taxon>
        <taxon>Actinomycetota</taxon>
        <taxon>Actinomycetes</taxon>
        <taxon>Micromonosporales</taxon>
        <taxon>Micromonosporaceae</taxon>
        <taxon>Micromonospora</taxon>
    </lineage>
</organism>
<feature type="compositionally biased region" description="Basic and acidic residues" evidence="1">
    <location>
        <begin position="601"/>
        <end position="610"/>
    </location>
</feature>
<gene>
    <name evidence="3" type="ORF">GA0070564_102495</name>
</gene>
<feature type="transmembrane region" description="Helical" evidence="2">
    <location>
        <begin position="214"/>
        <end position="232"/>
    </location>
</feature>
<dbReference type="RefSeq" id="WP_091606098.1">
    <property type="nucleotide sequence ID" value="NZ_FMCX01000002.1"/>
</dbReference>
<keyword evidence="4" id="KW-1185">Reference proteome</keyword>
<dbReference type="OrthoDB" id="4501073at2"/>
<keyword evidence="2" id="KW-0472">Membrane</keyword>
<name>A0A1C4WTD9_9ACTN</name>
<keyword evidence="2" id="KW-1133">Transmembrane helix</keyword>
<evidence type="ECO:0000256" key="1">
    <source>
        <dbReference type="SAM" id="MobiDB-lite"/>
    </source>
</evidence>
<reference evidence="4" key="1">
    <citation type="submission" date="2016-06" db="EMBL/GenBank/DDBJ databases">
        <authorList>
            <person name="Varghese N."/>
            <person name="Submissions Spin"/>
        </authorList>
    </citation>
    <scope>NUCLEOTIDE SEQUENCE [LARGE SCALE GENOMIC DNA]</scope>
    <source>
        <strain evidence="4">DSM 44830</strain>
    </source>
</reference>
<feature type="transmembrane region" description="Helical" evidence="2">
    <location>
        <begin position="244"/>
        <end position="262"/>
    </location>
</feature>
<dbReference type="AlphaFoldDB" id="A0A1C4WTD9"/>
<sequence length="662" mass="74766">MTIPTNTNIAEGNAHVDVQAGVVHNVNFYEVPPDASPERRFRAGVNYLDNRVRDEALSLIEGAVAEGHVTTEVQFYRLLALLSGRTLRQLSTEDLDRLEAICTGLPHLDDRDEWAAGVKAIIRLLTPTKATEPDLVIKHIDVLGRRQRELIYGHLEALLEGTVQDEMWHRSVALAVAQRTAHHRRDRVWKFFHPEPARPRVRAVRPATVALREWLLAGTSASLFTLAVVKLAELVGSRGDLDPVLGLLAALGGLAAFWAGAADRHFRRERRRAKDAELLAPRQRRSEAPASGFAGKVDRLFNRYFRRYVPRGTDRAYWIAQTAGIRRQLRDEMVELYREQRIPAERIAWLVRHLVGDVKQRWEQDTLTAYRQELRVPGRSIVLQIGGLALVAVGSFYAVPAALASSPISGGGWLLLAVASAVPAARSTFRIVAERRRVTADEAERFVEEMARWAAYRRWQRKLADKPTDTEMAAWLEGDRKVLVDRAIQQYRLRPSHVIAHAFIEAPASSCKKARYHRGPWRYSRYQLLLFLLTDDGVRQVDIDLDFKAVTDQTTQRLNYRFDAVAAVRIDGIATQRQTFELTLVNGEPLSVRVSDPDSESEPHTDDPTKVTELSLDASGLPHTLHVLEGVAAEGKEWVKHRRRRADARLAKLSKTTRDLID</sequence>